<dbReference type="Proteomes" id="UP000005239">
    <property type="component" value="Unassembled WGS sequence"/>
</dbReference>
<dbReference type="AlphaFoldDB" id="A0A2A6BFP4"/>
<organism evidence="1 2">
    <name type="scientific">Pristionchus pacificus</name>
    <name type="common">Parasitic nematode worm</name>
    <dbReference type="NCBI Taxonomy" id="54126"/>
    <lineage>
        <taxon>Eukaryota</taxon>
        <taxon>Metazoa</taxon>
        <taxon>Ecdysozoa</taxon>
        <taxon>Nematoda</taxon>
        <taxon>Chromadorea</taxon>
        <taxon>Rhabditida</taxon>
        <taxon>Rhabditina</taxon>
        <taxon>Diplogasteromorpha</taxon>
        <taxon>Diplogasteroidea</taxon>
        <taxon>Neodiplogasteridae</taxon>
        <taxon>Pristionchus</taxon>
    </lineage>
</organism>
<accession>A0A8R1YQP3</accession>
<reference evidence="2" key="1">
    <citation type="journal article" date="2008" name="Nat. Genet.">
        <title>The Pristionchus pacificus genome provides a unique perspective on nematode lifestyle and parasitism.</title>
        <authorList>
            <person name="Dieterich C."/>
            <person name="Clifton S.W."/>
            <person name="Schuster L.N."/>
            <person name="Chinwalla A."/>
            <person name="Delehaunty K."/>
            <person name="Dinkelacker I."/>
            <person name="Fulton L."/>
            <person name="Fulton R."/>
            <person name="Godfrey J."/>
            <person name="Minx P."/>
            <person name="Mitreva M."/>
            <person name="Roeseler W."/>
            <person name="Tian H."/>
            <person name="Witte H."/>
            <person name="Yang S.P."/>
            <person name="Wilson R.K."/>
            <person name="Sommer R.J."/>
        </authorList>
    </citation>
    <scope>NUCLEOTIDE SEQUENCE [LARGE SCALE GENOMIC DNA]</scope>
    <source>
        <strain evidence="2">PS312</strain>
    </source>
</reference>
<proteinExistence type="predicted"/>
<evidence type="ECO:0000313" key="2">
    <source>
        <dbReference type="Proteomes" id="UP000005239"/>
    </source>
</evidence>
<sequence>MNIYYQMSALRSPHPMKDGRIEFRVDRPRENLDNNTLSIYSRVQLFRPNGSMDKDFIEICDWLKLRGIHTNLSEDGARLGMSEYVLRQMKSQKHWEMKCRCHLNWSQQQFHPTPPSLIQ</sequence>
<keyword evidence="2" id="KW-1185">Reference proteome</keyword>
<protein>
    <submittedName>
        <fullName evidence="1">Uncharacterized protein</fullName>
    </submittedName>
</protein>
<dbReference type="EnsemblMetazoa" id="PPA36899.1">
    <property type="protein sequence ID" value="PPA36899.1"/>
    <property type="gene ID" value="WBGene00275268"/>
</dbReference>
<accession>A0A2A6BFP4</accession>
<evidence type="ECO:0000313" key="1">
    <source>
        <dbReference type="EnsemblMetazoa" id="PPA36899.1"/>
    </source>
</evidence>
<name>A0A2A6BFP4_PRIPA</name>
<reference evidence="1" key="2">
    <citation type="submission" date="2022-06" db="UniProtKB">
        <authorList>
            <consortium name="EnsemblMetazoa"/>
        </authorList>
    </citation>
    <scope>IDENTIFICATION</scope>
    <source>
        <strain evidence="1">PS312</strain>
    </source>
</reference>
<gene>
    <name evidence="1" type="primary">WBGene00275268</name>
</gene>